<dbReference type="UniPathway" id="UPA00219"/>
<evidence type="ECO:0000256" key="1">
    <source>
        <dbReference type="ARBA" id="ARBA00001602"/>
    </source>
</evidence>
<comment type="catalytic activity">
    <reaction evidence="1 7">
        <text>L-glutamate = D-glutamate</text>
        <dbReference type="Rhea" id="RHEA:12813"/>
        <dbReference type="ChEBI" id="CHEBI:29985"/>
        <dbReference type="ChEBI" id="CHEBI:29986"/>
        <dbReference type="EC" id="5.1.1.3"/>
    </reaction>
</comment>
<sequence length="274" mass="29341">MRSEHKVPPSSPIGVFDSGVGGLTVLKEITRQLPGEDVIYFADTARVPYGGRAPEEIVSFNREIIPFLIKRGAKLVIMACGTSSSIAYPIIKDDYSVYLVSLIVPGAEAALAASRRGRIGVIATAGTINSGSYEKALKSLNKEIVVASQACPLFVPLVEGGLFDSDEARKAAKEYLTPLIKEKIDALVLGCTHYPHLAKVIREVVGPEVALVDPAGAAVAAAKKLLQKEGTLRTGTNPSYEYLTTADPLRFQEIGSRLLGRNIVRATQVDLPLK</sequence>
<dbReference type="PROSITE" id="PS00924">
    <property type="entry name" value="ASP_GLU_RACEMASE_2"/>
    <property type="match status" value="1"/>
</dbReference>
<keyword evidence="5 7" id="KW-0413">Isomerase</keyword>
<dbReference type="PANTHER" id="PTHR21198:SF2">
    <property type="entry name" value="GLUTAMATE RACEMASE"/>
    <property type="match status" value="1"/>
</dbReference>
<comment type="pathway">
    <text evidence="7">Cell wall biogenesis; peptidoglycan biosynthesis.</text>
</comment>
<reference evidence="8 9" key="1">
    <citation type="journal article" date="2016" name="Nat. Commun.">
        <title>Thousands of microbial genomes shed light on interconnected biogeochemical processes in an aquifer system.</title>
        <authorList>
            <person name="Anantharaman K."/>
            <person name="Brown C.T."/>
            <person name="Hug L.A."/>
            <person name="Sharon I."/>
            <person name="Castelle C.J."/>
            <person name="Probst A.J."/>
            <person name="Thomas B.C."/>
            <person name="Singh A."/>
            <person name="Wilkins M.J."/>
            <person name="Karaoz U."/>
            <person name="Brodie E.L."/>
            <person name="Williams K.H."/>
            <person name="Hubbard S.S."/>
            <person name="Banfield J.F."/>
        </authorList>
    </citation>
    <scope>NUCLEOTIDE SEQUENCE [LARGE SCALE GENOMIC DNA]</scope>
</reference>
<dbReference type="EC" id="5.1.1.3" evidence="2 7"/>
<dbReference type="GO" id="GO:0009252">
    <property type="term" value="P:peptidoglycan biosynthetic process"/>
    <property type="evidence" value="ECO:0007669"/>
    <property type="project" value="UniProtKB-UniRule"/>
</dbReference>
<dbReference type="NCBIfam" id="TIGR00067">
    <property type="entry name" value="glut_race"/>
    <property type="match status" value="1"/>
</dbReference>
<evidence type="ECO:0000313" key="9">
    <source>
        <dbReference type="Proteomes" id="UP000178602"/>
    </source>
</evidence>
<evidence type="ECO:0000256" key="7">
    <source>
        <dbReference type="HAMAP-Rule" id="MF_00258"/>
    </source>
</evidence>
<protein>
    <recommendedName>
        <fullName evidence="2 7">Glutamate racemase</fullName>
        <ecNumber evidence="2 7">5.1.1.3</ecNumber>
    </recommendedName>
</protein>
<comment type="similarity">
    <text evidence="7">Belongs to the aspartate/glutamate racemases family.</text>
</comment>
<dbReference type="InterPro" id="IPR033134">
    <property type="entry name" value="Asp/Glu_racemase_AS_2"/>
</dbReference>
<dbReference type="Proteomes" id="UP000178602">
    <property type="component" value="Unassembled WGS sequence"/>
</dbReference>
<dbReference type="GO" id="GO:0071555">
    <property type="term" value="P:cell wall organization"/>
    <property type="evidence" value="ECO:0007669"/>
    <property type="project" value="UniProtKB-KW"/>
</dbReference>
<dbReference type="InterPro" id="IPR004391">
    <property type="entry name" value="Glu_race"/>
</dbReference>
<organism evidence="8 9">
    <name type="scientific">candidate division WOR-1 bacterium RIFOXYC12_FULL_54_18</name>
    <dbReference type="NCBI Taxonomy" id="1802584"/>
    <lineage>
        <taxon>Bacteria</taxon>
        <taxon>Bacillati</taxon>
        <taxon>Saganbacteria</taxon>
    </lineage>
</organism>
<comment type="caution">
    <text evidence="7">Lacks conserved residue(s) required for the propagation of feature annotation.</text>
</comment>
<dbReference type="GO" id="GO:0008881">
    <property type="term" value="F:glutamate racemase activity"/>
    <property type="evidence" value="ECO:0007669"/>
    <property type="project" value="UniProtKB-UniRule"/>
</dbReference>
<proteinExistence type="inferred from homology"/>
<feature type="binding site" evidence="7">
    <location>
        <begin position="192"/>
        <end position="193"/>
    </location>
    <ligand>
        <name>substrate</name>
    </ligand>
</feature>
<dbReference type="InterPro" id="IPR015942">
    <property type="entry name" value="Asp/Glu/hydantoin_racemase"/>
</dbReference>
<keyword evidence="4 7" id="KW-0573">Peptidoglycan synthesis</keyword>
<dbReference type="GO" id="GO:0008360">
    <property type="term" value="P:regulation of cell shape"/>
    <property type="evidence" value="ECO:0007669"/>
    <property type="project" value="UniProtKB-KW"/>
</dbReference>
<evidence type="ECO:0000256" key="4">
    <source>
        <dbReference type="ARBA" id="ARBA00022984"/>
    </source>
</evidence>
<dbReference type="Gene3D" id="3.40.50.1860">
    <property type="match status" value="2"/>
</dbReference>
<evidence type="ECO:0000256" key="2">
    <source>
        <dbReference type="ARBA" id="ARBA00013090"/>
    </source>
</evidence>
<dbReference type="PANTHER" id="PTHR21198">
    <property type="entry name" value="GLUTAMATE RACEMASE"/>
    <property type="match status" value="1"/>
</dbReference>
<comment type="function">
    <text evidence="7">Provides the (R)-glutamate required for cell wall biosynthesis.</text>
</comment>
<feature type="active site" description="Proton donor/acceptor" evidence="7">
    <location>
        <position position="80"/>
    </location>
</feature>
<name>A0A1F4T698_UNCSA</name>
<evidence type="ECO:0000313" key="8">
    <source>
        <dbReference type="EMBL" id="OGC28292.1"/>
    </source>
</evidence>
<dbReference type="HAMAP" id="MF_00258">
    <property type="entry name" value="Glu_racemase"/>
    <property type="match status" value="1"/>
</dbReference>
<dbReference type="SUPFAM" id="SSF53681">
    <property type="entry name" value="Aspartate/glutamate racemase"/>
    <property type="match status" value="2"/>
</dbReference>
<accession>A0A1F4T698</accession>
<evidence type="ECO:0000256" key="3">
    <source>
        <dbReference type="ARBA" id="ARBA00022960"/>
    </source>
</evidence>
<dbReference type="FunFam" id="3.40.50.1860:FF:000001">
    <property type="entry name" value="Glutamate racemase"/>
    <property type="match status" value="1"/>
</dbReference>
<dbReference type="EMBL" id="MEUG01000001">
    <property type="protein sequence ID" value="OGC28292.1"/>
    <property type="molecule type" value="Genomic_DNA"/>
</dbReference>
<evidence type="ECO:0000256" key="6">
    <source>
        <dbReference type="ARBA" id="ARBA00023316"/>
    </source>
</evidence>
<keyword evidence="3 7" id="KW-0133">Cell shape</keyword>
<keyword evidence="6 7" id="KW-0961">Cell wall biogenesis/degradation</keyword>
<evidence type="ECO:0000256" key="5">
    <source>
        <dbReference type="ARBA" id="ARBA00023235"/>
    </source>
</evidence>
<feature type="active site" description="Proton donor/acceptor" evidence="7">
    <location>
        <position position="191"/>
    </location>
</feature>
<dbReference type="InterPro" id="IPR001920">
    <property type="entry name" value="Asp/Glu_race"/>
</dbReference>
<dbReference type="AlphaFoldDB" id="A0A1F4T698"/>
<feature type="binding site" evidence="7">
    <location>
        <begin position="17"/>
        <end position="18"/>
    </location>
    <ligand>
        <name>substrate</name>
    </ligand>
</feature>
<dbReference type="Pfam" id="PF01177">
    <property type="entry name" value="Asp_Glu_race"/>
    <property type="match status" value="1"/>
</dbReference>
<feature type="binding site" evidence="7">
    <location>
        <begin position="49"/>
        <end position="50"/>
    </location>
    <ligand>
        <name>substrate</name>
    </ligand>
</feature>
<comment type="caution">
    <text evidence="8">The sequence shown here is derived from an EMBL/GenBank/DDBJ whole genome shotgun (WGS) entry which is preliminary data.</text>
</comment>
<gene>
    <name evidence="7" type="primary">murI</name>
    <name evidence="8" type="ORF">A3K49_04845</name>
</gene>